<dbReference type="PANTHER" id="PTHR30093:SF34">
    <property type="entry name" value="PREPILIN PEPTIDASE-DEPENDENT PROTEIN D"/>
    <property type="match status" value="1"/>
</dbReference>
<proteinExistence type="inferred from homology"/>
<evidence type="ECO:0000256" key="2">
    <source>
        <dbReference type="ARBA" id="ARBA00022481"/>
    </source>
</evidence>
<dbReference type="PANTHER" id="PTHR30093">
    <property type="entry name" value="GENERAL SECRETION PATHWAY PROTEIN G"/>
    <property type="match status" value="1"/>
</dbReference>
<dbReference type="InterPro" id="IPR045584">
    <property type="entry name" value="Pilin-like"/>
</dbReference>
<comment type="similarity">
    <text evidence="1 3">Belongs to the N-Me-Phe pilin family.</text>
</comment>
<evidence type="ECO:0000256" key="3">
    <source>
        <dbReference type="RuleBase" id="RU000389"/>
    </source>
</evidence>
<evidence type="ECO:0000313" key="6">
    <source>
        <dbReference type="Proteomes" id="UP000198672"/>
    </source>
</evidence>
<dbReference type="GO" id="GO:0007155">
    <property type="term" value="P:cell adhesion"/>
    <property type="evidence" value="ECO:0007669"/>
    <property type="project" value="InterPro"/>
</dbReference>
<dbReference type="NCBIfam" id="TIGR02532">
    <property type="entry name" value="IV_pilin_GFxxxE"/>
    <property type="match status" value="1"/>
</dbReference>
<dbReference type="InterPro" id="IPR001082">
    <property type="entry name" value="Pilin"/>
</dbReference>
<sequence length="143" mass="15172">MKKYQQGFTLIELMIVVAIIGILAAIAVPAYQDYTVRAKVSEAVMAAAPAKTSVSEYFISQGELPASEAVAGFMTNIDSKYVASVKFASNKVNVTLKANVVPGAPLGTIAFYLSPVTSAAKVDWDCQKGAIAEKYLPADCRDS</sequence>
<gene>
    <name evidence="5" type="ORF">SAMN05421644_10791</name>
</gene>
<evidence type="ECO:0000313" key="5">
    <source>
        <dbReference type="EMBL" id="SDX60370.1"/>
    </source>
</evidence>
<dbReference type="Pfam" id="PF00114">
    <property type="entry name" value="Pilin"/>
    <property type="match status" value="1"/>
</dbReference>
<dbReference type="AlphaFoldDB" id="A0A1H3D240"/>
<keyword evidence="4" id="KW-1133">Transmembrane helix</keyword>
<accession>A0A1H3D240</accession>
<keyword evidence="4" id="KW-0812">Transmembrane</keyword>
<dbReference type="GO" id="GO:0009289">
    <property type="term" value="C:pilus"/>
    <property type="evidence" value="ECO:0007669"/>
    <property type="project" value="InterPro"/>
</dbReference>
<dbReference type="InterPro" id="IPR012902">
    <property type="entry name" value="N_methyl_site"/>
</dbReference>
<dbReference type="Proteomes" id="UP000198672">
    <property type="component" value="Unassembled WGS sequence"/>
</dbReference>
<evidence type="ECO:0000256" key="1">
    <source>
        <dbReference type="ARBA" id="ARBA00005233"/>
    </source>
</evidence>
<organism evidence="5 6">
    <name type="scientific">Allochromatium warmingii</name>
    <name type="common">Chromatium warmingii</name>
    <dbReference type="NCBI Taxonomy" id="61595"/>
    <lineage>
        <taxon>Bacteria</taxon>
        <taxon>Pseudomonadati</taxon>
        <taxon>Pseudomonadota</taxon>
        <taxon>Gammaproteobacteria</taxon>
        <taxon>Chromatiales</taxon>
        <taxon>Chromatiaceae</taxon>
        <taxon>Allochromatium</taxon>
    </lineage>
</organism>
<dbReference type="SUPFAM" id="SSF54523">
    <property type="entry name" value="Pili subunits"/>
    <property type="match status" value="1"/>
</dbReference>
<evidence type="ECO:0000256" key="4">
    <source>
        <dbReference type="SAM" id="Phobius"/>
    </source>
</evidence>
<reference evidence="6" key="1">
    <citation type="submission" date="2016-10" db="EMBL/GenBank/DDBJ databases">
        <authorList>
            <person name="Varghese N."/>
            <person name="Submissions S."/>
        </authorList>
    </citation>
    <scope>NUCLEOTIDE SEQUENCE [LARGE SCALE GENOMIC DNA]</scope>
    <source>
        <strain evidence="6">DSM 173</strain>
    </source>
</reference>
<feature type="transmembrane region" description="Helical" evidence="4">
    <location>
        <begin position="7"/>
        <end position="31"/>
    </location>
</feature>
<keyword evidence="4" id="KW-0472">Membrane</keyword>
<dbReference type="EMBL" id="FNOW01000007">
    <property type="protein sequence ID" value="SDX60370.1"/>
    <property type="molecule type" value="Genomic_DNA"/>
</dbReference>
<dbReference type="OrthoDB" id="5918848at2"/>
<dbReference type="STRING" id="61595.SAMN05421644_10791"/>
<keyword evidence="2" id="KW-0488">Methylation</keyword>
<name>A0A1H3D240_ALLWA</name>
<keyword evidence="6" id="KW-1185">Reference proteome</keyword>
<protein>
    <submittedName>
        <fullName evidence="5">Type IV pilus assembly protein PilA</fullName>
    </submittedName>
</protein>
<dbReference type="RefSeq" id="WP_091332439.1">
    <property type="nucleotide sequence ID" value="NZ_FNOW01000007.1"/>
</dbReference>
<dbReference type="Pfam" id="PF07963">
    <property type="entry name" value="N_methyl"/>
    <property type="match status" value="1"/>
</dbReference>
<dbReference type="Gene3D" id="3.30.700.10">
    <property type="entry name" value="Glycoprotein, Type 4 Pilin"/>
    <property type="match status" value="1"/>
</dbReference>
<dbReference type="PROSITE" id="PS00409">
    <property type="entry name" value="PROKAR_NTER_METHYL"/>
    <property type="match status" value="1"/>
</dbReference>
<keyword evidence="3" id="KW-0281">Fimbrium</keyword>